<dbReference type="NCBIfam" id="TIGR03760">
    <property type="entry name" value="ICE_TraI_Pfluor"/>
    <property type="match status" value="1"/>
</dbReference>
<dbReference type="EMBL" id="CP159578">
    <property type="protein sequence ID" value="XCJ80077.1"/>
    <property type="molecule type" value="Genomic_DNA"/>
</dbReference>
<dbReference type="Gene3D" id="2.40.10.200">
    <property type="entry name" value="STY4665 C-terminal domain-like"/>
    <property type="match status" value="1"/>
</dbReference>
<evidence type="ECO:0000259" key="2">
    <source>
        <dbReference type="SMART" id="SM00471"/>
    </source>
</evidence>
<protein>
    <submittedName>
        <fullName evidence="3">MobH family relaxase</fullName>
    </submittedName>
</protein>
<dbReference type="InterPro" id="IPR011119">
    <property type="entry name" value="Unchr_helicase_relaxase_TraI"/>
</dbReference>
<dbReference type="InterPro" id="IPR036388">
    <property type="entry name" value="WH-like_DNA-bd_sf"/>
</dbReference>
<reference evidence="3" key="1">
    <citation type="submission" date="2024-06" db="EMBL/GenBank/DDBJ databases">
        <title>Complete genome of Salinicola endophyticus HNIBRBA4755.</title>
        <authorList>
            <person name="Shin S.Y."/>
            <person name="Kang H."/>
            <person name="Song J."/>
        </authorList>
    </citation>
    <scope>NUCLEOTIDE SEQUENCE</scope>
    <source>
        <strain evidence="3">HNIBRBA4755</strain>
    </source>
</reference>
<dbReference type="InterPro" id="IPR022391">
    <property type="entry name" value="ICE_relaxase_PFGI-1"/>
</dbReference>
<dbReference type="AlphaFoldDB" id="A0AB74U7L3"/>
<gene>
    <name evidence="3" type="primary">mobH</name>
    <name evidence="3" type="ORF">ABV408_02605</name>
</gene>
<feature type="domain" description="HD/PDEase" evidence="2">
    <location>
        <begin position="44"/>
        <end position="204"/>
    </location>
</feature>
<dbReference type="InterPro" id="IPR003607">
    <property type="entry name" value="HD/PDEase_dom"/>
</dbReference>
<dbReference type="Pfam" id="PF07515">
    <property type="entry name" value="TraI_2_C"/>
    <property type="match status" value="1"/>
</dbReference>
<dbReference type="InterPro" id="IPR011093">
    <property type="entry name" value="TraI_2_C"/>
</dbReference>
<proteinExistence type="predicted"/>
<dbReference type="NCBIfam" id="NF041494">
    <property type="entry name" value="MobH"/>
    <property type="match status" value="1"/>
</dbReference>
<dbReference type="CDD" id="cd00077">
    <property type="entry name" value="HDc"/>
    <property type="match status" value="1"/>
</dbReference>
<feature type="compositionally biased region" description="Low complexity" evidence="1">
    <location>
        <begin position="385"/>
        <end position="394"/>
    </location>
</feature>
<feature type="region of interest" description="Disordered" evidence="1">
    <location>
        <begin position="337"/>
        <end position="394"/>
    </location>
</feature>
<evidence type="ECO:0000256" key="1">
    <source>
        <dbReference type="SAM" id="MobiDB-lite"/>
    </source>
</evidence>
<accession>A0AB74U7L3</accession>
<organism evidence="3">
    <name type="scientific">Salinicola endophyticus</name>
    <dbReference type="NCBI Taxonomy" id="1949083"/>
    <lineage>
        <taxon>Bacteria</taxon>
        <taxon>Pseudomonadati</taxon>
        <taxon>Pseudomonadota</taxon>
        <taxon>Gammaproteobacteria</taxon>
        <taxon>Oceanospirillales</taxon>
        <taxon>Halomonadaceae</taxon>
        <taxon>Salinicola</taxon>
    </lineage>
</organism>
<evidence type="ECO:0000313" key="3">
    <source>
        <dbReference type="EMBL" id="XCJ80077.1"/>
    </source>
</evidence>
<dbReference type="Gene3D" id="1.10.10.10">
    <property type="entry name" value="Winged helix-like DNA-binding domain superfamily/Winged helix DNA-binding domain"/>
    <property type="match status" value="1"/>
</dbReference>
<dbReference type="SUPFAM" id="SSF46785">
    <property type="entry name" value="Winged helix' DNA-binding domain"/>
    <property type="match status" value="1"/>
</dbReference>
<dbReference type="InterPro" id="IPR036390">
    <property type="entry name" value="WH_DNA-bd_sf"/>
</dbReference>
<dbReference type="Gene3D" id="1.10.3210.40">
    <property type="match status" value="1"/>
</dbReference>
<dbReference type="RefSeq" id="WP_353980926.1">
    <property type="nucleotide sequence ID" value="NZ_CP159578.1"/>
</dbReference>
<feature type="compositionally biased region" description="Polar residues" evidence="1">
    <location>
        <begin position="368"/>
        <end position="378"/>
    </location>
</feature>
<name>A0AB74U7L3_9GAMM</name>
<dbReference type="SMART" id="SM00471">
    <property type="entry name" value="HDc"/>
    <property type="match status" value="1"/>
</dbReference>
<dbReference type="Pfam" id="PF07514">
    <property type="entry name" value="TraI_2"/>
    <property type="match status" value="1"/>
</dbReference>
<sequence>MLKMLWDTTSLTQEAFDDYILAPIQRYAELVQQLPASESHHHSYAGGMLDHALEMACYGLKLRQRHLLPPGAKPEDQSSSGELWSAAIIYAALMHDVAKTLVDIEIHLEDGKTWRLWHGPIPAPYRVRYRPGRDYNLHAALNPMLCQQVLGPHVLDWLLSQPRLFGLLTYTISGHTDRGGIIAEIVHQADRASVSKAMGGDPLQALAAPVESLQRKLADGLRYMVKEQFQLNQKGGVAWLTDEALWLVSPRAVNELKAYLYDQGVKSIPSDLTRLYGELQAHGLIEEVAEGKSVWKCQVSDGDWAYSLNMIKISPTLIWGTGDKPEPFKGKVVTLGYDEVGDSNPEPQSSDQEIGASVEHEAKKAAGESTSVQVNKDSPVTDVPDSSGSIASGGSLDDDLLSIFSDLSPGIDGQANGEDVESKTVVDDMKRRATEVATSNISSDDLAPGSGGSSNLGGVGEQFWDWLKQGVSDRSIVVNDTKAVVHTVDGTFFLVSPGVFKKFAAAESGVSSEWKQVQSGFQKLGRHIKSQGVNIHKVSVSGPNKTTYLMGYLIKEPEELARPVPPDNWVLKLTSAEG</sequence>